<keyword evidence="3" id="KW-1185">Reference proteome</keyword>
<dbReference type="EMBL" id="CP046172">
    <property type="protein sequence ID" value="QIS09298.1"/>
    <property type="molecule type" value="Genomic_DNA"/>
</dbReference>
<organism evidence="2 3">
    <name type="scientific">Nocardia arthritidis</name>
    <dbReference type="NCBI Taxonomy" id="228602"/>
    <lineage>
        <taxon>Bacteria</taxon>
        <taxon>Bacillati</taxon>
        <taxon>Actinomycetota</taxon>
        <taxon>Actinomycetes</taxon>
        <taxon>Mycobacteriales</taxon>
        <taxon>Nocardiaceae</taxon>
        <taxon>Nocardia</taxon>
    </lineage>
</organism>
<protein>
    <submittedName>
        <fullName evidence="2">Uncharacterized protein</fullName>
    </submittedName>
</protein>
<dbReference type="AlphaFoldDB" id="A0A6G9Y7Z5"/>
<dbReference type="Proteomes" id="UP000503540">
    <property type="component" value="Chromosome"/>
</dbReference>
<evidence type="ECO:0000313" key="2">
    <source>
        <dbReference type="EMBL" id="QIS09298.1"/>
    </source>
</evidence>
<sequence length="176" mass="18534">MRGRIIVSLAIIAAAGVFAGPAEADTGGPVVTHPGSTPFDYPAGEVCAFPAHVEFPVSDLTEQVWYDGAGRPVFGTETGALVIRITNTDTGRTVDRNISGDGTLVYPTLDPDDFVLSGGDWSAGLHGSDLPASARHHWYISHGLMSVRVTRQGGQVTRQLLALVGPYEDMCEVLAG</sequence>
<name>A0A6G9Y7Z5_9NOCA</name>
<feature type="signal peptide" evidence="1">
    <location>
        <begin position="1"/>
        <end position="24"/>
    </location>
</feature>
<gene>
    <name evidence="2" type="ORF">F5544_06940</name>
</gene>
<evidence type="ECO:0000256" key="1">
    <source>
        <dbReference type="SAM" id="SignalP"/>
    </source>
</evidence>
<dbReference type="KEGG" id="nah:F5544_06940"/>
<reference evidence="2 3" key="1">
    <citation type="journal article" date="2019" name="ACS Chem. Biol.">
        <title>Identification and Mobilization of a Cryptic Antibiotic Biosynthesis Gene Locus from a Human-Pathogenic Nocardia Isolate.</title>
        <authorList>
            <person name="Herisse M."/>
            <person name="Ishida K."/>
            <person name="Porter J.L."/>
            <person name="Howden B."/>
            <person name="Hertweck C."/>
            <person name="Stinear T.P."/>
            <person name="Pidot S.J."/>
        </authorList>
    </citation>
    <scope>NUCLEOTIDE SEQUENCE [LARGE SCALE GENOMIC DNA]</scope>
    <source>
        <strain evidence="2 3">AUSMDU00012717</strain>
    </source>
</reference>
<keyword evidence="1" id="KW-0732">Signal</keyword>
<accession>A0A6G9Y7Z5</accession>
<feature type="chain" id="PRO_5026118420" evidence="1">
    <location>
        <begin position="25"/>
        <end position="176"/>
    </location>
</feature>
<proteinExistence type="predicted"/>
<evidence type="ECO:0000313" key="3">
    <source>
        <dbReference type="Proteomes" id="UP000503540"/>
    </source>
</evidence>
<dbReference type="RefSeq" id="WP_167472423.1">
    <property type="nucleotide sequence ID" value="NZ_CP046172.1"/>
</dbReference>